<dbReference type="PANTHER" id="PTHR40040">
    <property type="entry name" value="SMALL HYDROPHOBIC PROTEIN-RELATED"/>
    <property type="match status" value="1"/>
</dbReference>
<protein>
    <recommendedName>
        <fullName evidence="5">DUF4190 domain-containing protein</fullName>
    </recommendedName>
</protein>
<evidence type="ECO:0000256" key="2">
    <source>
        <dbReference type="SAM" id="Phobius"/>
    </source>
</evidence>
<dbReference type="OrthoDB" id="1754157at2"/>
<feature type="transmembrane region" description="Helical" evidence="2">
    <location>
        <begin position="73"/>
        <end position="99"/>
    </location>
</feature>
<comment type="caution">
    <text evidence="3">The sequence shown here is derived from an EMBL/GenBank/DDBJ whole genome shotgun (WGS) entry which is preliminary data.</text>
</comment>
<keyword evidence="2" id="KW-1133">Transmembrane helix</keyword>
<evidence type="ECO:0000313" key="4">
    <source>
        <dbReference type="Proteomes" id="UP000323257"/>
    </source>
</evidence>
<evidence type="ECO:0000313" key="3">
    <source>
        <dbReference type="EMBL" id="TYP77987.1"/>
    </source>
</evidence>
<keyword evidence="2" id="KW-0812">Transmembrane</keyword>
<evidence type="ECO:0000256" key="1">
    <source>
        <dbReference type="SAM" id="MobiDB-lite"/>
    </source>
</evidence>
<dbReference type="RefSeq" id="WP_148928460.1">
    <property type="nucleotide sequence ID" value="NZ_VNHS01000002.1"/>
</dbReference>
<sequence>MERDRTREYSPYDDTETCPHMERCDHADKNAFKEEMAAELAVPVTGLNRSSRSREESARATRSAGRAAGWTGLIIAIMSWFVWPVLLGLSAAFIGFVAFRQGSRGLGIWSITLGLIAAASYLVLIPLYYALT</sequence>
<feature type="region of interest" description="Disordered" evidence="1">
    <location>
        <begin position="46"/>
        <end position="65"/>
    </location>
</feature>
<keyword evidence="2" id="KW-0472">Membrane</keyword>
<proteinExistence type="predicted"/>
<organism evidence="3 4">
    <name type="scientific">Paenibacillus methanolicus</name>
    <dbReference type="NCBI Taxonomy" id="582686"/>
    <lineage>
        <taxon>Bacteria</taxon>
        <taxon>Bacillati</taxon>
        <taxon>Bacillota</taxon>
        <taxon>Bacilli</taxon>
        <taxon>Bacillales</taxon>
        <taxon>Paenibacillaceae</taxon>
        <taxon>Paenibacillus</taxon>
    </lineage>
</organism>
<evidence type="ECO:0008006" key="5">
    <source>
        <dbReference type="Google" id="ProtNLM"/>
    </source>
</evidence>
<dbReference type="EMBL" id="VNHS01000002">
    <property type="protein sequence ID" value="TYP77987.1"/>
    <property type="molecule type" value="Genomic_DNA"/>
</dbReference>
<dbReference type="PANTHER" id="PTHR40040:SF1">
    <property type="entry name" value="MEMBRANE PROTEIN"/>
    <property type="match status" value="1"/>
</dbReference>
<feature type="transmembrane region" description="Helical" evidence="2">
    <location>
        <begin position="106"/>
        <end position="131"/>
    </location>
</feature>
<accession>A0A5S5CFB3</accession>
<dbReference type="InterPro" id="IPR055338">
    <property type="entry name" value="YqfX-like"/>
</dbReference>
<reference evidence="3 4" key="1">
    <citation type="submission" date="2019-07" db="EMBL/GenBank/DDBJ databases">
        <title>Genomic Encyclopedia of Type Strains, Phase III (KMG-III): the genomes of soil and plant-associated and newly described type strains.</title>
        <authorList>
            <person name="Whitman W."/>
        </authorList>
    </citation>
    <scope>NUCLEOTIDE SEQUENCE [LARGE SCALE GENOMIC DNA]</scope>
    <source>
        <strain evidence="3 4">BL24</strain>
    </source>
</reference>
<gene>
    <name evidence="3" type="ORF">BCM02_102561</name>
</gene>
<dbReference type="Proteomes" id="UP000323257">
    <property type="component" value="Unassembled WGS sequence"/>
</dbReference>
<name>A0A5S5CFB3_9BACL</name>
<dbReference type="AlphaFoldDB" id="A0A5S5CFB3"/>
<keyword evidence="4" id="KW-1185">Reference proteome</keyword>